<accession>A0AAP0EX75</accession>
<name>A0AAP0EX75_9MAGN</name>
<sequence>MEQEIQGEVQIMRYVWRDGNVLQNRFLERSRHYEGEWFYRVLMTESKQVFTEAKFRAFRRLDSTPTFICDLLKERDIEERIQLRFGIARWFVDEKWRKSSKRTVVGWWGASVLQEGFFGAPEKRVQHKDFPRGHTSQYYSHPSTLNCKVLMGSDTSVLA</sequence>
<evidence type="ECO:0000313" key="1">
    <source>
        <dbReference type="EMBL" id="KAK9101350.1"/>
    </source>
</evidence>
<comment type="caution">
    <text evidence="1">The sequence shown here is derived from an EMBL/GenBank/DDBJ whole genome shotgun (WGS) entry which is preliminary data.</text>
</comment>
<evidence type="ECO:0000313" key="2">
    <source>
        <dbReference type="Proteomes" id="UP001419268"/>
    </source>
</evidence>
<keyword evidence="2" id="KW-1185">Reference proteome</keyword>
<gene>
    <name evidence="1" type="ORF">Scep_024780</name>
</gene>
<reference evidence="1 2" key="1">
    <citation type="submission" date="2024-01" db="EMBL/GenBank/DDBJ databases">
        <title>Genome assemblies of Stephania.</title>
        <authorList>
            <person name="Yang L."/>
        </authorList>
    </citation>
    <scope>NUCLEOTIDE SEQUENCE [LARGE SCALE GENOMIC DNA]</scope>
    <source>
        <strain evidence="1">JXDWG</strain>
        <tissue evidence="1">Leaf</tissue>
    </source>
</reference>
<proteinExistence type="predicted"/>
<organism evidence="1 2">
    <name type="scientific">Stephania cephalantha</name>
    <dbReference type="NCBI Taxonomy" id="152367"/>
    <lineage>
        <taxon>Eukaryota</taxon>
        <taxon>Viridiplantae</taxon>
        <taxon>Streptophyta</taxon>
        <taxon>Embryophyta</taxon>
        <taxon>Tracheophyta</taxon>
        <taxon>Spermatophyta</taxon>
        <taxon>Magnoliopsida</taxon>
        <taxon>Ranunculales</taxon>
        <taxon>Menispermaceae</taxon>
        <taxon>Menispermoideae</taxon>
        <taxon>Cissampelideae</taxon>
        <taxon>Stephania</taxon>
    </lineage>
</organism>
<dbReference type="Proteomes" id="UP001419268">
    <property type="component" value="Unassembled WGS sequence"/>
</dbReference>
<protein>
    <submittedName>
        <fullName evidence="1">Uncharacterized protein</fullName>
    </submittedName>
</protein>
<dbReference type="EMBL" id="JBBNAG010000010">
    <property type="protein sequence ID" value="KAK9101350.1"/>
    <property type="molecule type" value="Genomic_DNA"/>
</dbReference>
<dbReference type="AlphaFoldDB" id="A0AAP0EX75"/>